<reference evidence="1" key="1">
    <citation type="submission" date="2023-03" db="EMBL/GenBank/DDBJ databases">
        <title>Massive genome expansion in bonnet fungi (Mycena s.s.) driven by repeated elements and novel gene families across ecological guilds.</title>
        <authorList>
            <consortium name="Lawrence Berkeley National Laboratory"/>
            <person name="Harder C.B."/>
            <person name="Miyauchi S."/>
            <person name="Viragh M."/>
            <person name="Kuo A."/>
            <person name="Thoen E."/>
            <person name="Andreopoulos B."/>
            <person name="Lu D."/>
            <person name="Skrede I."/>
            <person name="Drula E."/>
            <person name="Henrissat B."/>
            <person name="Morin E."/>
            <person name="Kohler A."/>
            <person name="Barry K."/>
            <person name="LaButti K."/>
            <person name="Morin E."/>
            <person name="Salamov A."/>
            <person name="Lipzen A."/>
            <person name="Mereny Z."/>
            <person name="Hegedus B."/>
            <person name="Baldrian P."/>
            <person name="Stursova M."/>
            <person name="Weitz H."/>
            <person name="Taylor A."/>
            <person name="Grigoriev I.V."/>
            <person name="Nagy L.G."/>
            <person name="Martin F."/>
            <person name="Kauserud H."/>
        </authorList>
    </citation>
    <scope>NUCLEOTIDE SEQUENCE</scope>
    <source>
        <strain evidence="1">CBHHK188m</strain>
    </source>
</reference>
<organism evidence="1 2">
    <name type="scientific">Mycena maculata</name>
    <dbReference type="NCBI Taxonomy" id="230809"/>
    <lineage>
        <taxon>Eukaryota</taxon>
        <taxon>Fungi</taxon>
        <taxon>Dikarya</taxon>
        <taxon>Basidiomycota</taxon>
        <taxon>Agaricomycotina</taxon>
        <taxon>Agaricomycetes</taxon>
        <taxon>Agaricomycetidae</taxon>
        <taxon>Agaricales</taxon>
        <taxon>Marasmiineae</taxon>
        <taxon>Mycenaceae</taxon>
        <taxon>Mycena</taxon>
    </lineage>
</organism>
<feature type="non-terminal residue" evidence="1">
    <location>
        <position position="1"/>
    </location>
</feature>
<proteinExistence type="predicted"/>
<feature type="non-terminal residue" evidence="1">
    <location>
        <position position="193"/>
    </location>
</feature>
<evidence type="ECO:0000313" key="2">
    <source>
        <dbReference type="Proteomes" id="UP001215280"/>
    </source>
</evidence>
<gene>
    <name evidence="1" type="ORF">DFH07DRAFT_723434</name>
</gene>
<comment type="caution">
    <text evidence="1">The sequence shown here is derived from an EMBL/GenBank/DDBJ whole genome shotgun (WGS) entry which is preliminary data.</text>
</comment>
<keyword evidence="2" id="KW-1185">Reference proteome</keyword>
<name>A0AAD7NZV4_9AGAR</name>
<evidence type="ECO:0000313" key="1">
    <source>
        <dbReference type="EMBL" id="KAJ7781902.1"/>
    </source>
</evidence>
<sequence>FLKYSKQATELITWLHSKTFVLAHIRRIQMENGHHPVSIIRAVLTRWTAHYLAYCQLSEVMQTLQALALQDFMHPSNDKLLTTGDKKAKTKARAMIKIINNPNFWRAIERYKQSLQMKKHLEPLAIATNIMQAAFCRLDEVLLTFGNLFRSFDSLKENVDRHVRRVVLASIESRWSKCGQDVFIAAWLFNMFL</sequence>
<dbReference type="EMBL" id="JARJLG010000004">
    <property type="protein sequence ID" value="KAJ7781902.1"/>
    <property type="molecule type" value="Genomic_DNA"/>
</dbReference>
<dbReference type="AlphaFoldDB" id="A0AAD7NZV4"/>
<dbReference type="Proteomes" id="UP001215280">
    <property type="component" value="Unassembled WGS sequence"/>
</dbReference>
<protein>
    <submittedName>
        <fullName evidence="1">Uncharacterized protein</fullName>
    </submittedName>
</protein>
<accession>A0AAD7NZV4</accession>